<evidence type="ECO:0000313" key="3">
    <source>
        <dbReference type="EMBL" id="KFD66553.1"/>
    </source>
</evidence>
<proteinExistence type="predicted"/>
<dbReference type="AlphaFoldDB" id="A0A085MJP9"/>
<protein>
    <recommendedName>
        <fullName evidence="5">Cystatin domain-containing protein</fullName>
    </recommendedName>
</protein>
<evidence type="ECO:0000256" key="1">
    <source>
        <dbReference type="SAM" id="SignalP"/>
    </source>
</evidence>
<dbReference type="Proteomes" id="UP000030758">
    <property type="component" value="Unassembled WGS sequence"/>
</dbReference>
<evidence type="ECO:0008006" key="5">
    <source>
        <dbReference type="Google" id="ProtNLM"/>
    </source>
</evidence>
<dbReference type="InterPro" id="IPR046350">
    <property type="entry name" value="Cystatin_sf"/>
</dbReference>
<evidence type="ECO:0000313" key="4">
    <source>
        <dbReference type="Proteomes" id="UP000030764"/>
    </source>
</evidence>
<keyword evidence="4" id="KW-1185">Reference proteome</keyword>
<dbReference type="EMBL" id="KL363188">
    <property type="protein sequence ID" value="KFD57445.1"/>
    <property type="molecule type" value="Genomic_DNA"/>
</dbReference>
<dbReference type="Proteomes" id="UP000030764">
    <property type="component" value="Unassembled WGS sequence"/>
</dbReference>
<organism evidence="2 4">
    <name type="scientific">Trichuris suis</name>
    <name type="common">pig whipworm</name>
    <dbReference type="NCBI Taxonomy" id="68888"/>
    <lineage>
        <taxon>Eukaryota</taxon>
        <taxon>Metazoa</taxon>
        <taxon>Ecdysozoa</taxon>
        <taxon>Nematoda</taxon>
        <taxon>Enoplea</taxon>
        <taxon>Dorylaimia</taxon>
        <taxon>Trichinellida</taxon>
        <taxon>Trichuridae</taxon>
        <taxon>Trichuris</taxon>
    </lineage>
</organism>
<dbReference type="EMBL" id="KL367523">
    <property type="protein sequence ID" value="KFD66553.1"/>
    <property type="molecule type" value="Genomic_DNA"/>
</dbReference>
<accession>A0A085MJP9</accession>
<sequence>MFQLCLFFLVVLLGAAEVRTQADKDIVKYSSFDIAANAIHRRNLKNSDPFYWRVTEALEVLLSSDKARLIKVTAKETTCSGGRTVSPTYVYTSACPLLPNARKFNCFVYYDTENQAIPQVSSACLLYTEIMDKMARIVLKE</sequence>
<evidence type="ECO:0000313" key="2">
    <source>
        <dbReference type="EMBL" id="KFD57445.1"/>
    </source>
</evidence>
<reference evidence="2 4" key="1">
    <citation type="journal article" date="2014" name="Nat. Genet.">
        <title>Genome and transcriptome of the porcine whipworm Trichuris suis.</title>
        <authorList>
            <person name="Jex A.R."/>
            <person name="Nejsum P."/>
            <person name="Schwarz E.M."/>
            <person name="Hu L."/>
            <person name="Young N.D."/>
            <person name="Hall R.S."/>
            <person name="Korhonen P.K."/>
            <person name="Liao S."/>
            <person name="Thamsborg S."/>
            <person name="Xia J."/>
            <person name="Xu P."/>
            <person name="Wang S."/>
            <person name="Scheerlinck J.P."/>
            <person name="Hofmann A."/>
            <person name="Sternberg P.W."/>
            <person name="Wang J."/>
            <person name="Gasser R.B."/>
        </authorList>
    </citation>
    <scope>NUCLEOTIDE SEQUENCE [LARGE SCALE GENOMIC DNA]</scope>
    <source>
        <strain evidence="3">DCEP-RM93F</strain>
        <strain evidence="2">DCEP-RM93M</strain>
    </source>
</reference>
<dbReference type="SUPFAM" id="SSF54403">
    <property type="entry name" value="Cystatin/monellin"/>
    <property type="match status" value="1"/>
</dbReference>
<gene>
    <name evidence="2" type="ORF">M513_01548</name>
    <name evidence="3" type="ORF">M514_01548</name>
</gene>
<keyword evidence="1" id="KW-0732">Signal</keyword>
<name>A0A085MJP9_9BILA</name>
<feature type="signal peptide" evidence="1">
    <location>
        <begin position="1"/>
        <end position="22"/>
    </location>
</feature>
<feature type="chain" id="PRO_5007379418" description="Cystatin domain-containing protein" evidence="1">
    <location>
        <begin position="23"/>
        <end position="141"/>
    </location>
</feature>